<dbReference type="AlphaFoldDB" id="C0GGG3"/>
<keyword evidence="7" id="KW-1185">Reference proteome</keyword>
<protein>
    <recommendedName>
        <fullName evidence="5">Yip1 domain-containing protein</fullName>
    </recommendedName>
</protein>
<gene>
    <name evidence="6" type="ORF">DealDRAFT_1716</name>
</gene>
<dbReference type="Pfam" id="PF04893">
    <property type="entry name" value="Yip1"/>
    <property type="match status" value="1"/>
</dbReference>
<dbReference type="eggNOG" id="ENOG50333TP">
    <property type="taxonomic scope" value="Bacteria"/>
</dbReference>
<evidence type="ECO:0000256" key="3">
    <source>
        <dbReference type="ARBA" id="ARBA00022989"/>
    </source>
</evidence>
<evidence type="ECO:0000256" key="2">
    <source>
        <dbReference type="ARBA" id="ARBA00022692"/>
    </source>
</evidence>
<keyword evidence="3" id="KW-1133">Transmembrane helix</keyword>
<dbReference type="InterPro" id="IPR006977">
    <property type="entry name" value="Yip1_dom"/>
</dbReference>
<evidence type="ECO:0000313" key="6">
    <source>
        <dbReference type="EMBL" id="EEG77593.1"/>
    </source>
</evidence>
<evidence type="ECO:0000259" key="5">
    <source>
        <dbReference type="Pfam" id="PF04893"/>
    </source>
</evidence>
<organism evidence="6 7">
    <name type="scientific">Dethiobacter alkaliphilus AHT 1</name>
    <dbReference type="NCBI Taxonomy" id="555088"/>
    <lineage>
        <taxon>Bacteria</taxon>
        <taxon>Bacillati</taxon>
        <taxon>Bacillota</taxon>
        <taxon>Dethiobacteria</taxon>
        <taxon>Dethiobacterales</taxon>
        <taxon>Dethiobacteraceae</taxon>
        <taxon>Dethiobacter</taxon>
    </lineage>
</organism>
<dbReference type="GO" id="GO:0016020">
    <property type="term" value="C:membrane"/>
    <property type="evidence" value="ECO:0007669"/>
    <property type="project" value="UniProtKB-SubCell"/>
</dbReference>
<dbReference type="Proteomes" id="UP000006443">
    <property type="component" value="Unassembled WGS sequence"/>
</dbReference>
<evidence type="ECO:0000256" key="4">
    <source>
        <dbReference type="ARBA" id="ARBA00023136"/>
    </source>
</evidence>
<keyword evidence="4" id="KW-0472">Membrane</keyword>
<evidence type="ECO:0000256" key="1">
    <source>
        <dbReference type="ARBA" id="ARBA00004141"/>
    </source>
</evidence>
<reference evidence="6 7" key="1">
    <citation type="submission" date="2009-02" db="EMBL/GenBank/DDBJ databases">
        <title>Sequencing of the draft genome and assembly of Dethiobacter alkaliphilus AHT 1.</title>
        <authorList>
            <consortium name="US DOE Joint Genome Institute (JGI-PGF)"/>
            <person name="Lucas S."/>
            <person name="Copeland A."/>
            <person name="Lapidus A."/>
            <person name="Glavina del Rio T."/>
            <person name="Dalin E."/>
            <person name="Tice H."/>
            <person name="Bruce D."/>
            <person name="Goodwin L."/>
            <person name="Pitluck S."/>
            <person name="Larimer F."/>
            <person name="Land M.L."/>
            <person name="Hauser L."/>
            <person name="Muyzer G."/>
        </authorList>
    </citation>
    <scope>NUCLEOTIDE SEQUENCE [LARGE SCALE GENOMIC DNA]</scope>
    <source>
        <strain evidence="6 7">AHT 1</strain>
    </source>
</reference>
<keyword evidence="2" id="KW-0812">Transmembrane</keyword>
<comment type="subcellular location">
    <subcellularLocation>
        <location evidence="1">Membrane</location>
        <topology evidence="1">Multi-pass membrane protein</topology>
    </subcellularLocation>
</comment>
<dbReference type="STRING" id="555088.DealDRAFT_1716"/>
<accession>C0GGG3</accession>
<name>C0GGG3_DETAL</name>
<proteinExistence type="predicted"/>
<sequence length="208" mass="22804">MFGFIDDFYDSLFKPSRGIARVVQERTVWHGLFIYLAVSLVASITSFVGAGTEEVFTGLTQYMDPETAAALMRAWPVLNLLSIIVFYPLLYFVWAAVLQFSSELLGGSGKGLQVATGLGYGQLPYLLVVPFGLITHYMAFIVPLVSLAAFVWSVVLKVEVLHAVHGFSRGRAALAYFLPALVLVAAIFIFLVLIGSILMPLLAEMFPM</sequence>
<dbReference type="RefSeq" id="WP_008516616.1">
    <property type="nucleotide sequence ID" value="NZ_ACJM01000007.1"/>
</dbReference>
<feature type="domain" description="Yip1" evidence="5">
    <location>
        <begin position="10"/>
        <end position="190"/>
    </location>
</feature>
<dbReference type="EMBL" id="ACJM01000007">
    <property type="protein sequence ID" value="EEG77593.1"/>
    <property type="molecule type" value="Genomic_DNA"/>
</dbReference>
<comment type="caution">
    <text evidence="6">The sequence shown here is derived from an EMBL/GenBank/DDBJ whole genome shotgun (WGS) entry which is preliminary data.</text>
</comment>
<evidence type="ECO:0000313" key="7">
    <source>
        <dbReference type="Proteomes" id="UP000006443"/>
    </source>
</evidence>